<evidence type="ECO:0000256" key="4">
    <source>
        <dbReference type="ARBA" id="ARBA00022989"/>
    </source>
</evidence>
<evidence type="ECO:0000256" key="1">
    <source>
        <dbReference type="ARBA" id="ARBA00004651"/>
    </source>
</evidence>
<dbReference type="GO" id="GO:1904680">
    <property type="term" value="F:peptide transmembrane transporter activity"/>
    <property type="evidence" value="ECO:0007669"/>
    <property type="project" value="InterPro"/>
</dbReference>
<evidence type="ECO:0000256" key="5">
    <source>
        <dbReference type="ARBA" id="ARBA00023136"/>
    </source>
</evidence>
<dbReference type="Pfam" id="PF05992">
    <property type="entry name" value="SbmA_BacA"/>
    <property type="match status" value="1"/>
</dbReference>
<dbReference type="AlphaFoldDB" id="D5BRQ1"/>
<comment type="subcellular location">
    <subcellularLocation>
        <location evidence="1">Cell membrane</location>
        <topology evidence="1">Multi-pass membrane protein</topology>
    </subcellularLocation>
</comment>
<dbReference type="InterPro" id="IPR009248">
    <property type="entry name" value="SbmA_BacA"/>
</dbReference>
<proteinExistence type="predicted"/>
<evidence type="ECO:0000256" key="2">
    <source>
        <dbReference type="ARBA" id="ARBA00022448"/>
    </source>
</evidence>
<feature type="transmembrane region" description="Helical" evidence="6">
    <location>
        <begin position="247"/>
        <end position="267"/>
    </location>
</feature>
<dbReference type="RefSeq" id="WP_013045577.1">
    <property type="nucleotide sequence ID" value="NC_014010.1"/>
</dbReference>
<evidence type="ECO:0000313" key="8">
    <source>
        <dbReference type="Proteomes" id="UP000007460"/>
    </source>
</evidence>
<evidence type="ECO:0000256" key="3">
    <source>
        <dbReference type="ARBA" id="ARBA00022692"/>
    </source>
</evidence>
<accession>D5BRQ1</accession>
<dbReference type="KEGG" id="apb:SAR116_0705"/>
<keyword evidence="8" id="KW-1185">Reference proteome</keyword>
<feature type="transmembrane region" description="Helical" evidence="6">
    <location>
        <begin position="50"/>
        <end position="78"/>
    </location>
</feature>
<feature type="transmembrane region" description="Helical" evidence="6">
    <location>
        <begin position="12"/>
        <end position="30"/>
    </location>
</feature>
<reference evidence="7 8" key="1">
    <citation type="journal article" date="2010" name="J. Bacteriol.">
        <title>Complete genome sequence of "Candidatus Puniceispirillum marinum" IMCC1322, a representative of the SAR116 clade in the Alphaproteobacteria.</title>
        <authorList>
            <person name="Oh H.M."/>
            <person name="Kwon K.K."/>
            <person name="Kang I."/>
            <person name="Kang S.G."/>
            <person name="Lee J.H."/>
            <person name="Kim S.J."/>
            <person name="Cho J.C."/>
        </authorList>
    </citation>
    <scope>NUCLEOTIDE SEQUENCE [LARGE SCALE GENOMIC DNA]</scope>
    <source>
        <strain evidence="7 8">IMCC1322</strain>
    </source>
</reference>
<dbReference type="HOGENOM" id="CLU_045533_0_0_5"/>
<keyword evidence="4 6" id="KW-1133">Transmembrane helix</keyword>
<keyword evidence="3 6" id="KW-0812">Transmembrane</keyword>
<sequence>MFESFFPRPKLFFTSLLIWASIVVLFWFTLGTDVGEFLGFEFAEEGAPPVIGMGFFVTPNFLWFYLYFIMATIPFWLFWQTLSPNKWHRWSILGSALILFSTYYGVQVSVAINHWRRPFGDTLQNALMGEGNVTMGDFYGLMGTFAEIAFIAVAIFTFTRFFVSHYVFRWRTAMNEYYTAQWERVRHVEGASQRIQEDTQRFASIVEGLGVSIVDSIMTLFAFLPILFELSVHVTELPIVGEIPAPLMTAVIFWSLFGTFLLAVVGIKLPGLYFKNQRVEAAFRKELVLGEDDANRAEPITLEELFLNVRRNYFKLYFHYLYFNVTRSLYLQADNLFAYFILVPTIVAAKITYGILQQILTAFGQVASSFQFLVNSWPTIVELLSIHKRLASFEAAMADMPLPKIDQDYLDAQGKIQE</sequence>
<dbReference type="InterPro" id="IPR036640">
    <property type="entry name" value="ABC1_TM_sf"/>
</dbReference>
<evidence type="ECO:0000256" key="6">
    <source>
        <dbReference type="SAM" id="Phobius"/>
    </source>
</evidence>
<dbReference type="OrthoDB" id="8233587at2"/>
<dbReference type="STRING" id="488538.SAR116_0705"/>
<dbReference type="PANTHER" id="PTHR11384">
    <property type="entry name" value="ATP-BINDING CASSETTE, SUB-FAMILY D MEMBER"/>
    <property type="match status" value="1"/>
</dbReference>
<dbReference type="eggNOG" id="COG1133">
    <property type="taxonomic scope" value="Bacteria"/>
</dbReference>
<feature type="transmembrane region" description="Helical" evidence="6">
    <location>
        <begin position="336"/>
        <end position="356"/>
    </location>
</feature>
<gene>
    <name evidence="7" type="ordered locus">SAR116_0705</name>
</gene>
<dbReference type="EMBL" id="CP001751">
    <property type="protein sequence ID" value="ADE38948.1"/>
    <property type="molecule type" value="Genomic_DNA"/>
</dbReference>
<feature type="transmembrane region" description="Helical" evidence="6">
    <location>
        <begin position="138"/>
        <end position="163"/>
    </location>
</feature>
<feature type="transmembrane region" description="Helical" evidence="6">
    <location>
        <begin position="202"/>
        <end position="227"/>
    </location>
</feature>
<evidence type="ECO:0000313" key="7">
    <source>
        <dbReference type="EMBL" id="ADE38948.1"/>
    </source>
</evidence>
<dbReference type="NCBIfam" id="NF008306">
    <property type="entry name" value="PRK11098.1"/>
    <property type="match status" value="1"/>
</dbReference>
<dbReference type="GO" id="GO:0005886">
    <property type="term" value="C:plasma membrane"/>
    <property type="evidence" value="ECO:0007669"/>
    <property type="project" value="UniProtKB-SubCell"/>
</dbReference>
<feature type="transmembrane region" description="Helical" evidence="6">
    <location>
        <begin position="90"/>
        <end position="112"/>
    </location>
</feature>
<dbReference type="SUPFAM" id="SSF90123">
    <property type="entry name" value="ABC transporter transmembrane region"/>
    <property type="match status" value="1"/>
</dbReference>
<dbReference type="GO" id="GO:0005524">
    <property type="term" value="F:ATP binding"/>
    <property type="evidence" value="ECO:0007669"/>
    <property type="project" value="InterPro"/>
</dbReference>
<dbReference type="PANTHER" id="PTHR11384:SF59">
    <property type="entry name" value="LYSOSOMAL COBALAMIN TRANSPORTER ABCD4"/>
    <property type="match status" value="1"/>
</dbReference>
<protein>
    <submittedName>
        <fullName evidence="7">Putative transport protein, essential for bacteroid development protein</fullName>
    </submittedName>
</protein>
<dbReference type="Proteomes" id="UP000007460">
    <property type="component" value="Chromosome"/>
</dbReference>
<name>D5BRQ1_PUNMI</name>
<organism evidence="7 8">
    <name type="scientific">Puniceispirillum marinum (strain IMCC1322)</name>
    <dbReference type="NCBI Taxonomy" id="488538"/>
    <lineage>
        <taxon>Bacteria</taxon>
        <taxon>Pseudomonadati</taxon>
        <taxon>Pseudomonadota</taxon>
        <taxon>Alphaproteobacteria</taxon>
        <taxon>Candidatus Puniceispirillales</taxon>
        <taxon>Candidatus Puniceispirillaceae</taxon>
        <taxon>Candidatus Puniceispirillum</taxon>
    </lineage>
</organism>
<dbReference type="GO" id="GO:0015833">
    <property type="term" value="P:peptide transport"/>
    <property type="evidence" value="ECO:0007669"/>
    <property type="project" value="InterPro"/>
</dbReference>
<dbReference type="InterPro" id="IPR050835">
    <property type="entry name" value="ABC_transporter_sub-D"/>
</dbReference>
<keyword evidence="2" id="KW-0813">Transport</keyword>
<keyword evidence="5 6" id="KW-0472">Membrane</keyword>